<comment type="function">
    <text evidence="1 13">Converts 2,5-diamino-6-(ribosylamino)-4(3h)-pyrimidinone 5'-phosphate into 5-amino-6-(ribosylamino)-2,4(1h,3h)-pyrimidinedione 5'-phosphate.</text>
</comment>
<evidence type="ECO:0000256" key="10">
    <source>
        <dbReference type="ARBA" id="ARBA00022857"/>
    </source>
</evidence>
<feature type="binding site" evidence="16">
    <location>
        <position position="62"/>
    </location>
    <ligand>
        <name>Zn(2+)</name>
        <dbReference type="ChEBI" id="CHEBI:29105"/>
        <note>catalytic</note>
    </ligand>
</feature>
<dbReference type="NCBIfam" id="TIGR00326">
    <property type="entry name" value="eubact_ribD"/>
    <property type="match status" value="1"/>
</dbReference>
<dbReference type="UniPathway" id="UPA00275">
    <property type="reaction ID" value="UER00401"/>
</dbReference>
<evidence type="ECO:0000256" key="16">
    <source>
        <dbReference type="PIRSR" id="PIRSR006769-3"/>
    </source>
</evidence>
<feature type="binding site" evidence="15">
    <location>
        <position position="194"/>
    </location>
    <ligand>
        <name>substrate</name>
    </ligand>
</feature>
<organism evidence="18">
    <name type="scientific">candidate division WOR-3 bacterium</name>
    <dbReference type="NCBI Taxonomy" id="2052148"/>
    <lineage>
        <taxon>Bacteria</taxon>
        <taxon>Bacteria division WOR-3</taxon>
    </lineage>
</organism>
<evidence type="ECO:0000313" key="18">
    <source>
        <dbReference type="EMBL" id="HDI82211.1"/>
    </source>
</evidence>
<dbReference type="PROSITE" id="PS51747">
    <property type="entry name" value="CYT_DCMP_DEAMINASES_2"/>
    <property type="match status" value="1"/>
</dbReference>
<comment type="caution">
    <text evidence="18">The sequence shown here is derived from an EMBL/GenBank/DDBJ whole genome shotgun (WGS) entry which is preliminary data.</text>
</comment>
<dbReference type="PIRSF" id="PIRSF006769">
    <property type="entry name" value="RibD"/>
    <property type="match status" value="1"/>
</dbReference>
<sequence>MNRTPRRRLFLFMDIEGLMKRAIKLALRAKGKTSPNPLVGAVIYKRGKIVGEGYHKAAGKPHAEIEALKNAGKRAKGGILFVNLEPCIHYGKTPPCAPEIVKAGIKEVYIGMIDPNPKVNGKGIRYLLNHGVKVHTGILEEKAREINRFYAFAVKNKIPYVILKIASTLDGFIGGFSRRYITCEESRRLVHRWRNQVDGVLVGIGTVLKDNPELNVRLVKPVKQPLKIVLDTNLRIPHSSKLFSTEGDVIVYSRRSGKLPSGEVVTVGTKKGMLKIEDVLKNLYSRGVNSLLVEGGRNVFSTFIKEGFFQEIKIFYAPILQGNGIKMIENVSMVVQVERSRKIGDDILVEGRNVHRNN</sequence>
<evidence type="ECO:0000256" key="4">
    <source>
        <dbReference type="ARBA" id="ARBA00005259"/>
    </source>
</evidence>
<feature type="binding site" evidence="15">
    <location>
        <position position="214"/>
    </location>
    <ligand>
        <name>substrate</name>
    </ligand>
</feature>
<dbReference type="NCBIfam" id="TIGR00227">
    <property type="entry name" value="ribD_Cterm"/>
    <property type="match status" value="1"/>
</dbReference>
<feature type="binding site" evidence="16">
    <location>
        <position position="87"/>
    </location>
    <ligand>
        <name>Zn(2+)</name>
        <dbReference type="ChEBI" id="CHEBI:29105"/>
        <note>catalytic</note>
    </ligand>
</feature>
<dbReference type="GO" id="GO:0009231">
    <property type="term" value="P:riboflavin biosynthetic process"/>
    <property type="evidence" value="ECO:0007669"/>
    <property type="project" value="UniProtKB-UniPathway"/>
</dbReference>
<reference evidence="18" key="1">
    <citation type="journal article" date="2020" name="mSystems">
        <title>Genome- and Community-Level Interaction Insights into Carbon Utilization and Element Cycling Functions of Hydrothermarchaeota in Hydrothermal Sediment.</title>
        <authorList>
            <person name="Zhou Z."/>
            <person name="Liu Y."/>
            <person name="Xu W."/>
            <person name="Pan J."/>
            <person name="Luo Z.H."/>
            <person name="Li M."/>
        </authorList>
    </citation>
    <scope>NUCLEOTIDE SEQUENCE [LARGE SCALE GENOMIC DNA]</scope>
    <source>
        <strain evidence="18">HyVt-102</strain>
    </source>
</reference>
<dbReference type="EMBL" id="DQWE01000014">
    <property type="protein sequence ID" value="HDI82211.1"/>
    <property type="molecule type" value="Genomic_DNA"/>
</dbReference>
<protein>
    <recommendedName>
        <fullName evidence="13">Riboflavin biosynthesis protein RibD</fullName>
    </recommendedName>
    <domain>
        <recommendedName>
            <fullName evidence="13">Diaminohydroxyphosphoribosylaminopyrimidine deaminase</fullName>
            <shortName evidence="13">DRAP deaminase</shortName>
            <ecNumber evidence="13">3.5.4.26</ecNumber>
        </recommendedName>
        <alternativeName>
            <fullName evidence="13">Riboflavin-specific deaminase</fullName>
        </alternativeName>
    </domain>
    <domain>
        <recommendedName>
            <fullName evidence="13">5-amino-6-(5-phosphoribosylamino)uracil reductase</fullName>
            <ecNumber evidence="13">1.1.1.193</ecNumber>
        </recommendedName>
        <alternativeName>
            <fullName evidence="13">HTP reductase</fullName>
        </alternativeName>
    </domain>
</protein>
<comment type="cofactor">
    <cofactor evidence="13 16">
        <name>Zn(2+)</name>
        <dbReference type="ChEBI" id="CHEBI:29105"/>
    </cofactor>
    <text evidence="13 16">Binds 1 zinc ion.</text>
</comment>
<dbReference type="Gene3D" id="3.40.140.10">
    <property type="entry name" value="Cytidine Deaminase, domain 2"/>
    <property type="match status" value="1"/>
</dbReference>
<dbReference type="InterPro" id="IPR011549">
    <property type="entry name" value="RibD_C"/>
</dbReference>
<feature type="binding site" evidence="15">
    <location>
        <position position="210"/>
    </location>
    <ligand>
        <name>NADP(+)</name>
        <dbReference type="ChEBI" id="CHEBI:58349"/>
    </ligand>
</feature>
<proteinExistence type="inferred from homology"/>
<comment type="pathway">
    <text evidence="3 13">Cofactor biosynthesis; riboflavin biosynthesis; 5-amino-6-(D-ribitylamino)uracil from GTP: step 3/4.</text>
</comment>
<keyword evidence="8 13" id="KW-0378">Hydrolase</keyword>
<evidence type="ECO:0000256" key="6">
    <source>
        <dbReference type="ARBA" id="ARBA00022619"/>
    </source>
</evidence>
<feature type="domain" description="CMP/dCMP-type deaminase" evidence="17">
    <location>
        <begin position="13"/>
        <end position="135"/>
    </location>
</feature>
<evidence type="ECO:0000256" key="1">
    <source>
        <dbReference type="ARBA" id="ARBA00002151"/>
    </source>
</evidence>
<evidence type="ECO:0000256" key="11">
    <source>
        <dbReference type="ARBA" id="ARBA00023002"/>
    </source>
</evidence>
<dbReference type="FunFam" id="3.40.140.10:FF:000025">
    <property type="entry name" value="Riboflavin biosynthesis protein RibD"/>
    <property type="match status" value="1"/>
</dbReference>
<evidence type="ECO:0000256" key="13">
    <source>
        <dbReference type="PIRNR" id="PIRNR006769"/>
    </source>
</evidence>
<evidence type="ECO:0000256" key="5">
    <source>
        <dbReference type="ARBA" id="ARBA00007417"/>
    </source>
</evidence>
<dbReference type="SUPFAM" id="SSF53927">
    <property type="entry name" value="Cytidine deaminase-like"/>
    <property type="match status" value="1"/>
</dbReference>
<feature type="binding site" evidence="15">
    <location>
        <position position="166"/>
    </location>
    <ligand>
        <name>NADP(+)</name>
        <dbReference type="ChEBI" id="CHEBI:58349"/>
    </ligand>
</feature>
<evidence type="ECO:0000256" key="14">
    <source>
        <dbReference type="PIRSR" id="PIRSR006769-1"/>
    </source>
</evidence>
<dbReference type="InterPro" id="IPR016192">
    <property type="entry name" value="APOBEC/CMP_deaminase_Zn-bd"/>
</dbReference>
<feature type="binding site" evidence="15">
    <location>
        <position position="206"/>
    </location>
    <ligand>
        <name>substrate</name>
    </ligand>
</feature>
<keyword evidence="9 13" id="KW-0862">Zinc</keyword>
<dbReference type="GO" id="GO:0008703">
    <property type="term" value="F:5-amino-6-(5-phosphoribosylamino)uracil reductase activity"/>
    <property type="evidence" value="ECO:0007669"/>
    <property type="project" value="UniProtKB-EC"/>
</dbReference>
<dbReference type="Gene3D" id="3.40.430.10">
    <property type="entry name" value="Dihydrofolate Reductase, subunit A"/>
    <property type="match status" value="1"/>
</dbReference>
<dbReference type="CDD" id="cd01284">
    <property type="entry name" value="Riboflavin_deaminase-reductase"/>
    <property type="match status" value="1"/>
</dbReference>
<dbReference type="Pfam" id="PF00383">
    <property type="entry name" value="dCMP_cyt_deam_1"/>
    <property type="match status" value="1"/>
</dbReference>
<evidence type="ECO:0000256" key="3">
    <source>
        <dbReference type="ARBA" id="ARBA00004910"/>
    </source>
</evidence>
<evidence type="ECO:0000256" key="8">
    <source>
        <dbReference type="ARBA" id="ARBA00022801"/>
    </source>
</evidence>
<dbReference type="InterPro" id="IPR024072">
    <property type="entry name" value="DHFR-like_dom_sf"/>
</dbReference>
<dbReference type="InterPro" id="IPR050765">
    <property type="entry name" value="Riboflavin_Biosynth_HTPR"/>
</dbReference>
<keyword evidence="6 13" id="KW-0686">Riboflavin biosynthesis</keyword>
<feature type="binding site" evidence="16">
    <location>
        <position position="96"/>
    </location>
    <ligand>
        <name>Zn(2+)</name>
        <dbReference type="ChEBI" id="CHEBI:29105"/>
        <note>catalytic</note>
    </ligand>
</feature>
<gene>
    <name evidence="18" type="primary">ribD</name>
    <name evidence="18" type="ORF">ENF18_00285</name>
</gene>
<feature type="binding site" evidence="15">
    <location>
        <position position="232"/>
    </location>
    <ligand>
        <name>NADP(+)</name>
        <dbReference type="ChEBI" id="CHEBI:58349"/>
    </ligand>
</feature>
<dbReference type="PANTHER" id="PTHR38011:SF7">
    <property type="entry name" value="2,5-DIAMINO-6-RIBOSYLAMINO-4(3H)-PYRIMIDINONE 5'-PHOSPHATE REDUCTASE"/>
    <property type="match status" value="1"/>
</dbReference>
<name>A0A7C0ZBG4_UNCW3</name>
<accession>A0A7C0ZBG4</accession>
<comment type="pathway">
    <text evidence="2 13">Cofactor biosynthesis; riboflavin biosynthesis; 5-amino-6-(D-ribitylamino)uracil from GTP: step 2/4.</text>
</comment>
<evidence type="ECO:0000259" key="17">
    <source>
        <dbReference type="PROSITE" id="PS51747"/>
    </source>
</evidence>
<keyword evidence="10 13" id="KW-0521">NADP</keyword>
<evidence type="ECO:0000256" key="7">
    <source>
        <dbReference type="ARBA" id="ARBA00022723"/>
    </source>
</evidence>
<dbReference type="EC" id="3.5.4.26" evidence="13"/>
<dbReference type="EC" id="1.1.1.193" evidence="13"/>
<dbReference type="GO" id="GO:0008835">
    <property type="term" value="F:diaminohydroxyphosphoribosylaminopyrimidine deaminase activity"/>
    <property type="evidence" value="ECO:0007669"/>
    <property type="project" value="UniProtKB-EC"/>
</dbReference>
<dbReference type="SUPFAM" id="SSF53597">
    <property type="entry name" value="Dihydrofolate reductase-like"/>
    <property type="match status" value="1"/>
</dbReference>
<keyword evidence="7 13" id="KW-0479">Metal-binding</keyword>
<dbReference type="Pfam" id="PF01872">
    <property type="entry name" value="RibD_C"/>
    <property type="match status" value="1"/>
</dbReference>
<comment type="catalytic activity">
    <reaction evidence="13">
        <text>2,5-diamino-6-hydroxy-4-(5-phosphoribosylamino)-pyrimidine + H2O + H(+) = 5-amino-6-(5-phospho-D-ribosylamino)uracil + NH4(+)</text>
        <dbReference type="Rhea" id="RHEA:21868"/>
        <dbReference type="ChEBI" id="CHEBI:15377"/>
        <dbReference type="ChEBI" id="CHEBI:15378"/>
        <dbReference type="ChEBI" id="CHEBI:28938"/>
        <dbReference type="ChEBI" id="CHEBI:58453"/>
        <dbReference type="ChEBI" id="CHEBI:58614"/>
        <dbReference type="EC" id="3.5.4.26"/>
    </reaction>
</comment>
<feature type="active site" description="Proton donor" evidence="14">
    <location>
        <position position="64"/>
    </location>
</feature>
<dbReference type="AlphaFoldDB" id="A0A7C0ZBG4"/>
<evidence type="ECO:0000256" key="9">
    <source>
        <dbReference type="ARBA" id="ARBA00022833"/>
    </source>
</evidence>
<dbReference type="InterPro" id="IPR002734">
    <property type="entry name" value="RibDG_C"/>
</dbReference>
<dbReference type="GO" id="GO:0050661">
    <property type="term" value="F:NADP binding"/>
    <property type="evidence" value="ECO:0007669"/>
    <property type="project" value="InterPro"/>
</dbReference>
<evidence type="ECO:0000256" key="12">
    <source>
        <dbReference type="ARBA" id="ARBA00023268"/>
    </source>
</evidence>
<comment type="similarity">
    <text evidence="4 13">In the N-terminal section; belongs to the cytidine and deoxycytidylate deaminase family.</text>
</comment>
<evidence type="ECO:0000256" key="2">
    <source>
        <dbReference type="ARBA" id="ARBA00004882"/>
    </source>
</evidence>
<dbReference type="GO" id="GO:0008270">
    <property type="term" value="F:zinc ion binding"/>
    <property type="evidence" value="ECO:0007669"/>
    <property type="project" value="InterPro"/>
</dbReference>
<feature type="binding site" evidence="15">
    <location>
        <position position="217"/>
    </location>
    <ligand>
        <name>substrate</name>
    </ligand>
</feature>
<dbReference type="PROSITE" id="PS00903">
    <property type="entry name" value="CYT_DCMP_DEAMINASES_1"/>
    <property type="match status" value="1"/>
</dbReference>
<comment type="similarity">
    <text evidence="5 13">In the C-terminal section; belongs to the HTP reductase family.</text>
</comment>
<evidence type="ECO:0000256" key="15">
    <source>
        <dbReference type="PIRSR" id="PIRSR006769-2"/>
    </source>
</evidence>
<feature type="binding site" evidence="15">
    <location>
        <position position="294"/>
    </location>
    <ligand>
        <name>substrate</name>
    </ligand>
</feature>
<dbReference type="PANTHER" id="PTHR38011">
    <property type="entry name" value="DIHYDROFOLATE REDUCTASE FAMILY PROTEIN (AFU_ORTHOLOGUE AFUA_8G06820)"/>
    <property type="match status" value="1"/>
</dbReference>
<keyword evidence="12" id="KW-0511">Multifunctional enzyme</keyword>
<dbReference type="InterPro" id="IPR004794">
    <property type="entry name" value="Eubact_RibD"/>
</dbReference>
<dbReference type="InterPro" id="IPR016193">
    <property type="entry name" value="Cytidine_deaminase-like"/>
</dbReference>
<dbReference type="Proteomes" id="UP000885847">
    <property type="component" value="Unassembled WGS sequence"/>
</dbReference>
<keyword evidence="11 13" id="KW-0560">Oxidoreductase</keyword>
<dbReference type="InterPro" id="IPR002125">
    <property type="entry name" value="CMP_dCMP_dom"/>
</dbReference>
<comment type="catalytic activity">
    <reaction evidence="13">
        <text>5-amino-6-(5-phospho-D-ribitylamino)uracil + NADP(+) = 5-amino-6-(5-phospho-D-ribosylamino)uracil + NADPH + H(+)</text>
        <dbReference type="Rhea" id="RHEA:17845"/>
        <dbReference type="ChEBI" id="CHEBI:15378"/>
        <dbReference type="ChEBI" id="CHEBI:57783"/>
        <dbReference type="ChEBI" id="CHEBI:58349"/>
        <dbReference type="ChEBI" id="CHEBI:58421"/>
        <dbReference type="ChEBI" id="CHEBI:58453"/>
        <dbReference type="EC" id="1.1.1.193"/>
    </reaction>
</comment>